<feature type="compositionally biased region" description="Pro residues" evidence="1">
    <location>
        <begin position="70"/>
        <end position="79"/>
    </location>
</feature>
<feature type="region of interest" description="Disordered" evidence="1">
    <location>
        <begin position="54"/>
        <end position="87"/>
    </location>
</feature>
<feature type="compositionally biased region" description="Low complexity" evidence="1">
    <location>
        <begin position="58"/>
        <end position="69"/>
    </location>
</feature>
<evidence type="ECO:0000256" key="1">
    <source>
        <dbReference type="SAM" id="MobiDB-lite"/>
    </source>
</evidence>
<dbReference type="InterPro" id="IPR011528">
    <property type="entry name" value="NERD"/>
</dbReference>
<evidence type="ECO:0000313" key="4">
    <source>
        <dbReference type="Proteomes" id="UP000630936"/>
    </source>
</evidence>
<comment type="caution">
    <text evidence="3">The sequence shown here is derived from an EMBL/GenBank/DDBJ whole genome shotgun (WGS) entry which is preliminary data.</text>
</comment>
<dbReference type="Proteomes" id="UP000630936">
    <property type="component" value="Unassembled WGS sequence"/>
</dbReference>
<sequence>MEELRVTSWQRFGHDRLYVNLPDGTTVAWADRAKGEVTFLRPSYRDAVFDALARHTPGDAPGHPAAAPRSPAPALPPLTPEDDLSSRRPGAALRELLDDSGPGLLERLLDRLLRRGSDWDSWRQGLIGERRVGAELNRLTRHGWRVLHSVPLPRDVDIDHLLIGPGGVFCVNTKHHERKSVWVGDHTVKIDNGPPRPHLMKSRTEARRVRAVLERFCPFAVPVQPVLVFVGVTRLDVAAPDLDVRVYQERQVAALGPLSGALTAAQVERVFDVARDRRVWLDA</sequence>
<dbReference type="AlphaFoldDB" id="A0A918UNF1"/>
<protein>
    <recommendedName>
        <fullName evidence="2">NERD domain-containing protein</fullName>
    </recommendedName>
</protein>
<keyword evidence="4" id="KW-1185">Reference proteome</keyword>
<dbReference type="EMBL" id="BMWG01000002">
    <property type="protein sequence ID" value="GGZ22300.1"/>
    <property type="molecule type" value="Genomic_DNA"/>
</dbReference>
<name>A0A918UNF1_9ACTN</name>
<evidence type="ECO:0000313" key="3">
    <source>
        <dbReference type="EMBL" id="GGZ22300.1"/>
    </source>
</evidence>
<proteinExistence type="predicted"/>
<accession>A0A918UNF1</accession>
<gene>
    <name evidence="3" type="ORF">GCM10010387_14320</name>
</gene>
<evidence type="ECO:0000259" key="2">
    <source>
        <dbReference type="PROSITE" id="PS50965"/>
    </source>
</evidence>
<organism evidence="3 4">
    <name type="scientific">Streptomyces inusitatus</name>
    <dbReference type="NCBI Taxonomy" id="68221"/>
    <lineage>
        <taxon>Bacteria</taxon>
        <taxon>Bacillati</taxon>
        <taxon>Actinomycetota</taxon>
        <taxon>Actinomycetes</taxon>
        <taxon>Kitasatosporales</taxon>
        <taxon>Streptomycetaceae</taxon>
        <taxon>Streptomyces</taxon>
    </lineage>
</organism>
<feature type="domain" description="NERD" evidence="2">
    <location>
        <begin position="124"/>
        <end position="236"/>
    </location>
</feature>
<reference evidence="3" key="2">
    <citation type="submission" date="2020-09" db="EMBL/GenBank/DDBJ databases">
        <authorList>
            <person name="Sun Q."/>
            <person name="Ohkuma M."/>
        </authorList>
    </citation>
    <scope>NUCLEOTIDE SEQUENCE</scope>
    <source>
        <strain evidence="3">JCM 4988</strain>
    </source>
</reference>
<reference evidence="3" key="1">
    <citation type="journal article" date="2014" name="Int. J. Syst. Evol. Microbiol.">
        <title>Complete genome sequence of Corynebacterium casei LMG S-19264T (=DSM 44701T), isolated from a smear-ripened cheese.</title>
        <authorList>
            <consortium name="US DOE Joint Genome Institute (JGI-PGF)"/>
            <person name="Walter F."/>
            <person name="Albersmeier A."/>
            <person name="Kalinowski J."/>
            <person name="Ruckert C."/>
        </authorList>
    </citation>
    <scope>NUCLEOTIDE SEQUENCE</scope>
    <source>
        <strain evidence="3">JCM 4988</strain>
    </source>
</reference>
<dbReference type="PROSITE" id="PS50965">
    <property type="entry name" value="NERD"/>
    <property type="match status" value="1"/>
</dbReference>
<dbReference type="Pfam" id="PF08378">
    <property type="entry name" value="NERD"/>
    <property type="match status" value="1"/>
</dbReference>
<dbReference type="RefSeq" id="WP_190121994.1">
    <property type="nucleotide sequence ID" value="NZ_BMWG01000002.1"/>
</dbReference>